<feature type="domain" description="Aminotransferase class V" evidence="7">
    <location>
        <begin position="136"/>
        <end position="510"/>
    </location>
</feature>
<name>A0A1D1YWV6_9ARAE</name>
<gene>
    <name evidence="8" type="primary">NFS2_1</name>
    <name evidence="8" type="ORF">g.27954</name>
</gene>
<feature type="region of interest" description="Disordered" evidence="6">
    <location>
        <begin position="82"/>
        <end position="111"/>
    </location>
</feature>
<dbReference type="Gene3D" id="3.90.1150.10">
    <property type="entry name" value="Aspartate Aminotransferase, domain 1"/>
    <property type="match status" value="1"/>
</dbReference>
<evidence type="ECO:0000256" key="1">
    <source>
        <dbReference type="ARBA" id="ARBA00001933"/>
    </source>
</evidence>
<dbReference type="GO" id="GO:0006534">
    <property type="term" value="P:cysteine metabolic process"/>
    <property type="evidence" value="ECO:0007669"/>
    <property type="project" value="InterPro"/>
</dbReference>
<dbReference type="AlphaFoldDB" id="A0A1D1YWV6"/>
<dbReference type="InterPro" id="IPR015421">
    <property type="entry name" value="PyrdxlP-dep_Trfase_major"/>
</dbReference>
<dbReference type="GO" id="GO:0030170">
    <property type="term" value="F:pyridoxal phosphate binding"/>
    <property type="evidence" value="ECO:0007669"/>
    <property type="project" value="InterPro"/>
</dbReference>
<evidence type="ECO:0000256" key="4">
    <source>
        <dbReference type="ARBA" id="ARBA00022898"/>
    </source>
</evidence>
<comment type="cofactor">
    <cofactor evidence="1">
        <name>pyridoxal 5'-phosphate</name>
        <dbReference type="ChEBI" id="CHEBI:597326"/>
    </cofactor>
</comment>
<proteinExistence type="predicted"/>
<feature type="region of interest" description="Disordered" evidence="6">
    <location>
        <begin position="1"/>
        <end position="30"/>
    </location>
</feature>
<keyword evidence="4" id="KW-0663">Pyridoxal phosphate</keyword>
<sequence length="525" mass="56791">RRPTPLPVGGAVPSIPTTPTTHTPLSPPPAMAFLCNFPSPSTHHSLSRLVSPLPPPGALPKLPCFRASDPIPGWRRARLAPRAFSSSPSPSPLPSSSVAPPPSSPSQEQPDVLSLGDITRADFPILHQEVNGFKLVYLDNAATSQKPFAVLKALCDYYESYNSNVHRGVHYLSAKATDAYEVARSKVASFINASAPREIVFTRNATEAINLVAYSWGLSNLSSGDEILLTVAEHHSAIVPWQVVAQKTGAVLKFVGLTTEEIPDVDQLKEQLSKKTKLVVVHHVSNALGSLLPVDEIIPFSHDVGAKVLVDACQSVPHMVVDVQKLDADFLVASSHKMCGPTGVGFLYGKSKLLSAMPPFLGGGEMIVDVFQEYSTYAEPPSRFEAGTPAIGEAIGLGAAIDYLSSIGMQRIHDYEKDLANYLYHSLQSVPKVHIHGPAPSQTVHRAALCSFNVENMHPTDIATFLDEQHGVAIRSGHHCAQPLHRFLGVNSSARASLYFYNTKEDVDIFIEALKDTISFFSSYQ</sequence>
<evidence type="ECO:0000256" key="2">
    <source>
        <dbReference type="ARBA" id="ARBA00012239"/>
    </source>
</evidence>
<dbReference type="InterPro" id="IPR010970">
    <property type="entry name" value="Cys_dSase_SufS"/>
</dbReference>
<accession>A0A1D1YWV6</accession>
<dbReference type="InterPro" id="IPR015424">
    <property type="entry name" value="PyrdxlP-dep_Trfase"/>
</dbReference>
<evidence type="ECO:0000256" key="3">
    <source>
        <dbReference type="ARBA" id="ARBA00022679"/>
    </source>
</evidence>
<dbReference type="Gene3D" id="3.40.640.10">
    <property type="entry name" value="Type I PLP-dependent aspartate aminotransferase-like (Major domain)"/>
    <property type="match status" value="1"/>
</dbReference>
<comment type="catalytic activity">
    <reaction evidence="5">
        <text>(sulfur carrier)-H + L-cysteine = (sulfur carrier)-SH + L-alanine</text>
        <dbReference type="Rhea" id="RHEA:43892"/>
        <dbReference type="Rhea" id="RHEA-COMP:14737"/>
        <dbReference type="Rhea" id="RHEA-COMP:14739"/>
        <dbReference type="ChEBI" id="CHEBI:29917"/>
        <dbReference type="ChEBI" id="CHEBI:35235"/>
        <dbReference type="ChEBI" id="CHEBI:57972"/>
        <dbReference type="ChEBI" id="CHEBI:64428"/>
        <dbReference type="EC" id="2.8.1.7"/>
    </reaction>
</comment>
<dbReference type="PANTHER" id="PTHR43586:SF8">
    <property type="entry name" value="CYSTEINE DESULFURASE 1, CHLOROPLASTIC"/>
    <property type="match status" value="1"/>
</dbReference>
<feature type="non-terminal residue" evidence="8">
    <location>
        <position position="1"/>
    </location>
</feature>
<dbReference type="NCBIfam" id="TIGR01979">
    <property type="entry name" value="sufS"/>
    <property type="match status" value="1"/>
</dbReference>
<evidence type="ECO:0000313" key="8">
    <source>
        <dbReference type="EMBL" id="JAT59079.1"/>
    </source>
</evidence>
<keyword evidence="3" id="KW-0808">Transferase</keyword>
<feature type="compositionally biased region" description="Low complexity" evidence="6">
    <location>
        <begin position="13"/>
        <end position="24"/>
    </location>
</feature>
<dbReference type="EC" id="2.8.1.7" evidence="2"/>
<evidence type="ECO:0000259" key="7">
    <source>
        <dbReference type="Pfam" id="PF00266"/>
    </source>
</evidence>
<dbReference type="EMBL" id="GDJX01008857">
    <property type="protein sequence ID" value="JAT59079.1"/>
    <property type="molecule type" value="Transcribed_RNA"/>
</dbReference>
<dbReference type="PANTHER" id="PTHR43586">
    <property type="entry name" value="CYSTEINE DESULFURASE"/>
    <property type="match status" value="1"/>
</dbReference>
<evidence type="ECO:0000256" key="5">
    <source>
        <dbReference type="ARBA" id="ARBA00050776"/>
    </source>
</evidence>
<dbReference type="InterPro" id="IPR000192">
    <property type="entry name" value="Aminotrans_V_dom"/>
</dbReference>
<evidence type="ECO:0000256" key="6">
    <source>
        <dbReference type="SAM" id="MobiDB-lite"/>
    </source>
</evidence>
<dbReference type="CDD" id="cd06453">
    <property type="entry name" value="SufS_like"/>
    <property type="match status" value="1"/>
</dbReference>
<reference evidence="8" key="1">
    <citation type="submission" date="2015-07" db="EMBL/GenBank/DDBJ databases">
        <title>Transcriptome Assembly of Anthurium amnicola.</title>
        <authorList>
            <person name="Suzuki J."/>
        </authorList>
    </citation>
    <scope>NUCLEOTIDE SEQUENCE</scope>
</reference>
<organism evidence="8">
    <name type="scientific">Anthurium amnicola</name>
    <dbReference type="NCBI Taxonomy" id="1678845"/>
    <lineage>
        <taxon>Eukaryota</taxon>
        <taxon>Viridiplantae</taxon>
        <taxon>Streptophyta</taxon>
        <taxon>Embryophyta</taxon>
        <taxon>Tracheophyta</taxon>
        <taxon>Spermatophyta</taxon>
        <taxon>Magnoliopsida</taxon>
        <taxon>Liliopsida</taxon>
        <taxon>Araceae</taxon>
        <taxon>Pothoideae</taxon>
        <taxon>Potheae</taxon>
        <taxon>Anthurium</taxon>
    </lineage>
</organism>
<dbReference type="Pfam" id="PF00266">
    <property type="entry name" value="Aminotran_5"/>
    <property type="match status" value="1"/>
</dbReference>
<dbReference type="SUPFAM" id="SSF53383">
    <property type="entry name" value="PLP-dependent transferases"/>
    <property type="match status" value="1"/>
</dbReference>
<feature type="compositionally biased region" description="Pro residues" evidence="6">
    <location>
        <begin position="89"/>
        <end position="104"/>
    </location>
</feature>
<protein>
    <recommendedName>
        <fullName evidence="2">cysteine desulfurase</fullName>
        <ecNumber evidence="2">2.8.1.7</ecNumber>
    </recommendedName>
</protein>
<dbReference type="GO" id="GO:0031071">
    <property type="term" value="F:cysteine desulfurase activity"/>
    <property type="evidence" value="ECO:0007669"/>
    <property type="project" value="UniProtKB-EC"/>
</dbReference>
<dbReference type="InterPro" id="IPR015422">
    <property type="entry name" value="PyrdxlP-dep_Trfase_small"/>
</dbReference>